<keyword evidence="2" id="KW-1185">Reference proteome</keyword>
<reference evidence="1 2" key="1">
    <citation type="submission" date="2021-05" db="EMBL/GenBank/DDBJ databases">
        <title>Genome Assembly of Synthetic Allotetraploid Brassica napus Reveals Homoeologous Exchanges between Subgenomes.</title>
        <authorList>
            <person name="Davis J.T."/>
        </authorList>
    </citation>
    <scope>NUCLEOTIDE SEQUENCE [LARGE SCALE GENOMIC DNA]</scope>
    <source>
        <strain evidence="2">cv. Da-Ae</strain>
        <tissue evidence="1">Seedling</tissue>
    </source>
</reference>
<accession>A0ABQ7XDM1</accession>
<sequence>MARATIYEAACICLPEQAEKFNRILPKLRSYSGADIDDIVYGIYRTQEMSLDDTYRRLDDVYYPLNDSFERLTTLMG</sequence>
<dbReference type="Proteomes" id="UP000824890">
    <property type="component" value="Unassembled WGS sequence"/>
</dbReference>
<evidence type="ECO:0000313" key="1">
    <source>
        <dbReference type="EMBL" id="KAH0854032.1"/>
    </source>
</evidence>
<evidence type="ECO:0000313" key="2">
    <source>
        <dbReference type="Proteomes" id="UP000824890"/>
    </source>
</evidence>
<protein>
    <submittedName>
        <fullName evidence="1">Uncharacterized protein</fullName>
    </submittedName>
</protein>
<name>A0ABQ7XDM1_BRANA</name>
<proteinExistence type="predicted"/>
<comment type="caution">
    <text evidence="1">The sequence shown here is derived from an EMBL/GenBank/DDBJ whole genome shotgun (WGS) entry which is preliminary data.</text>
</comment>
<gene>
    <name evidence="1" type="ORF">HID58_092664</name>
</gene>
<dbReference type="EMBL" id="JAGKQM010000612">
    <property type="protein sequence ID" value="KAH0854032.1"/>
    <property type="molecule type" value="Genomic_DNA"/>
</dbReference>
<organism evidence="1 2">
    <name type="scientific">Brassica napus</name>
    <name type="common">Rape</name>
    <dbReference type="NCBI Taxonomy" id="3708"/>
    <lineage>
        <taxon>Eukaryota</taxon>
        <taxon>Viridiplantae</taxon>
        <taxon>Streptophyta</taxon>
        <taxon>Embryophyta</taxon>
        <taxon>Tracheophyta</taxon>
        <taxon>Spermatophyta</taxon>
        <taxon>Magnoliopsida</taxon>
        <taxon>eudicotyledons</taxon>
        <taxon>Gunneridae</taxon>
        <taxon>Pentapetalae</taxon>
        <taxon>rosids</taxon>
        <taxon>malvids</taxon>
        <taxon>Brassicales</taxon>
        <taxon>Brassicaceae</taxon>
        <taxon>Brassiceae</taxon>
        <taxon>Brassica</taxon>
    </lineage>
</organism>